<accession>B3TB57</accession>
<reference evidence="1" key="1">
    <citation type="journal article" date="2008" name="ISME J.">
        <title>Genomic patterns of recombination, clonal divergence and environment in marine microbial populations.</title>
        <authorList>
            <person name="Konstantinidis K.T."/>
            <person name="Delong E.F."/>
        </authorList>
    </citation>
    <scope>NUCLEOTIDE SEQUENCE</scope>
</reference>
<sequence length="326" mass="36706">MFNPWEPDPSSSGPEEFVTRRVDAEHPFDFFWAKDDAGRQLFLVRLNDRTTKTGKPVKLKGLEMTVKNVPGEDHRHLILVLLRPELLDNFIKLCFDLHEVARRKNSEQSVVNAIRQRLGTWKKLLGNIPSGLLSDERRRGLIGELLFIRDYLLDRFQANECVAFWRGPYGADQDFSVGSSLIEVKTTLATAGGKVRISSGRQLDGGDSDLFLNVFSLSATSKGDPEGFSLYSLVGDLADRLSSSDPDAADQFFSALAEAGYHHSTDYDHEKFSKTGNRCFVVHGDFPRVTNSELRPGVANIRYSIELDRCNSFRINKKDFRATLEA</sequence>
<protein>
    <recommendedName>
        <fullName evidence="2">PD-(D/E)XK motif protein</fullName>
    </recommendedName>
</protein>
<organism evidence="1">
    <name type="scientific">uncultured marine microorganism HF4000_APKG8K5</name>
    <dbReference type="NCBI Taxonomy" id="455555"/>
    <lineage>
        <taxon>unclassified sequences</taxon>
        <taxon>environmental samples</taxon>
    </lineage>
</organism>
<evidence type="ECO:0008006" key="2">
    <source>
        <dbReference type="Google" id="ProtNLM"/>
    </source>
</evidence>
<gene>
    <name evidence="1" type="ORF">ALOHA_HF4000APKG8K5ctg1g35</name>
</gene>
<dbReference type="Pfam" id="PF14390">
    <property type="entry name" value="DUF4420"/>
    <property type="match status" value="1"/>
</dbReference>
<dbReference type="EMBL" id="EU016658">
    <property type="protein sequence ID" value="ABZ09822.1"/>
    <property type="molecule type" value="Genomic_DNA"/>
</dbReference>
<dbReference type="AlphaFoldDB" id="B3TB57"/>
<name>B3TB57_9ZZZZ</name>
<dbReference type="InterPro" id="IPR025534">
    <property type="entry name" value="DUF4420"/>
</dbReference>
<proteinExistence type="predicted"/>
<evidence type="ECO:0000313" key="1">
    <source>
        <dbReference type="EMBL" id="ABZ09822.1"/>
    </source>
</evidence>